<keyword evidence="7" id="KW-1185">Reference proteome</keyword>
<feature type="transmembrane region" description="Helical" evidence="4">
    <location>
        <begin position="248"/>
        <end position="268"/>
    </location>
</feature>
<sequence length="388" mass="40256">MDSKNQTAAMGILLTISAAHFLNDLLQSVIPASLPVLKEANALTFAEVGLITLTVQITSSHLQPFVGAVSDRHPMPEALPCGMLLSGLGLILLAHAATLPAILISVALIGCGSAVFHPESSRTAQDVSGGRRGFAQAVFQVGGNAGSAMGPIAAALVVIPYGQSSIGWFSLSAALAFLLLVGVAKTYHRAPPEAVKSAAAASGSGTAWNVKFIFAILFILMFSKQVYISSLTNFLTFYVMEKFHVDPVTAQYALFAFLGAGAAGTLLGGPITDRFGRRKVIFGSIFGAAPFALLVPYVGFWGVIALVILVSFVISSAFSAILVCALDVAPRHTGMVSGVFFGLTFGLGGAAAAFFGWLADIIGIENVFLAASFMPLAGIFALALPKKL</sequence>
<evidence type="ECO:0000256" key="1">
    <source>
        <dbReference type="ARBA" id="ARBA00022692"/>
    </source>
</evidence>
<evidence type="ECO:0000256" key="2">
    <source>
        <dbReference type="ARBA" id="ARBA00022989"/>
    </source>
</evidence>
<evidence type="ECO:0000313" key="7">
    <source>
        <dbReference type="Proteomes" id="UP000266091"/>
    </source>
</evidence>
<evidence type="ECO:0000256" key="4">
    <source>
        <dbReference type="SAM" id="Phobius"/>
    </source>
</evidence>
<feature type="transmembrane region" description="Helical" evidence="4">
    <location>
        <begin position="280"/>
        <end position="298"/>
    </location>
</feature>
<keyword evidence="2 4" id="KW-1133">Transmembrane helix</keyword>
<proteinExistence type="predicted"/>
<feature type="transmembrane region" description="Helical" evidence="4">
    <location>
        <begin position="208"/>
        <end position="228"/>
    </location>
</feature>
<dbReference type="Pfam" id="PF07690">
    <property type="entry name" value="MFS_1"/>
    <property type="match status" value="1"/>
</dbReference>
<dbReference type="InterPro" id="IPR020846">
    <property type="entry name" value="MFS_dom"/>
</dbReference>
<gene>
    <name evidence="6" type="primary">fsr</name>
    <name evidence="6" type="ORF">MESMUL_17940</name>
</gene>
<dbReference type="InterPro" id="IPR011701">
    <property type="entry name" value="MFS"/>
</dbReference>
<evidence type="ECO:0000313" key="6">
    <source>
        <dbReference type="EMBL" id="GBO94440.1"/>
    </source>
</evidence>
<dbReference type="CDD" id="cd17478">
    <property type="entry name" value="MFS_FsR"/>
    <property type="match status" value="1"/>
</dbReference>
<evidence type="ECO:0000259" key="5">
    <source>
        <dbReference type="PROSITE" id="PS50850"/>
    </source>
</evidence>
<keyword evidence="3 4" id="KW-0472">Membrane</keyword>
<dbReference type="GO" id="GO:0022857">
    <property type="term" value="F:transmembrane transporter activity"/>
    <property type="evidence" value="ECO:0007669"/>
    <property type="project" value="InterPro"/>
</dbReference>
<dbReference type="AlphaFoldDB" id="A0A388SG74"/>
<comment type="caution">
    <text evidence="6">The sequence shown here is derived from an EMBL/GenBank/DDBJ whole genome shotgun (WGS) entry which is preliminary data.</text>
</comment>
<evidence type="ECO:0000256" key="3">
    <source>
        <dbReference type="ARBA" id="ARBA00023136"/>
    </source>
</evidence>
<dbReference type="EMBL" id="BGZJ01000002">
    <property type="protein sequence ID" value="GBO94440.1"/>
    <property type="molecule type" value="Genomic_DNA"/>
</dbReference>
<reference evidence="6 7" key="1">
    <citation type="journal article" date="2018" name="Int. J. Syst. Evol. Microbiol.">
        <title>Mesosutterella multiformis gen. nov., sp. nov., a member of the family Sutterellaceae and Sutterella megalosphaeroides sp. nov., isolated from human faeces.</title>
        <authorList>
            <person name="Sakamoto M."/>
            <person name="Ikeyama N."/>
            <person name="Kunihiro T."/>
            <person name="Iino T."/>
            <person name="Yuki M."/>
            <person name="Ohkuma M."/>
        </authorList>
    </citation>
    <scope>NUCLEOTIDE SEQUENCE [LARGE SCALE GENOMIC DNA]</scope>
    <source>
        <strain evidence="6 7">4NBBH2</strain>
    </source>
</reference>
<dbReference type="Proteomes" id="UP000266091">
    <property type="component" value="Unassembled WGS sequence"/>
</dbReference>
<feature type="transmembrane region" description="Helical" evidence="4">
    <location>
        <begin position="137"/>
        <end position="159"/>
    </location>
</feature>
<dbReference type="PANTHER" id="PTHR43129">
    <property type="entry name" value="FOSMIDOMYCIN RESISTANCE PROTEIN"/>
    <property type="match status" value="1"/>
</dbReference>
<feature type="transmembrane region" description="Helical" evidence="4">
    <location>
        <begin position="364"/>
        <end position="384"/>
    </location>
</feature>
<dbReference type="PANTHER" id="PTHR43129:SF1">
    <property type="entry name" value="FOSMIDOMYCIN RESISTANCE PROTEIN"/>
    <property type="match status" value="1"/>
</dbReference>
<protein>
    <submittedName>
        <fullName evidence="6">MFS transporter</fullName>
    </submittedName>
</protein>
<dbReference type="GO" id="GO:0005886">
    <property type="term" value="C:plasma membrane"/>
    <property type="evidence" value="ECO:0007669"/>
    <property type="project" value="TreeGrafter"/>
</dbReference>
<accession>A0A388SG74</accession>
<feature type="transmembrane region" description="Helical" evidence="4">
    <location>
        <begin position="83"/>
        <end position="116"/>
    </location>
</feature>
<feature type="transmembrane region" description="Helical" evidence="4">
    <location>
        <begin position="165"/>
        <end position="187"/>
    </location>
</feature>
<organism evidence="6 7">
    <name type="scientific">Mesosutterella multiformis</name>
    <dbReference type="NCBI Taxonomy" id="2259133"/>
    <lineage>
        <taxon>Bacteria</taxon>
        <taxon>Pseudomonadati</taxon>
        <taxon>Pseudomonadota</taxon>
        <taxon>Betaproteobacteria</taxon>
        <taxon>Burkholderiales</taxon>
        <taxon>Sutterellaceae</taxon>
        <taxon>Mesosutterella</taxon>
    </lineage>
</organism>
<feature type="transmembrane region" description="Helical" evidence="4">
    <location>
        <begin position="338"/>
        <end position="358"/>
    </location>
</feature>
<feature type="domain" description="Major facilitator superfamily (MFS) profile" evidence="5">
    <location>
        <begin position="12"/>
        <end position="388"/>
    </location>
</feature>
<dbReference type="RefSeq" id="WP_174703627.1">
    <property type="nucleotide sequence ID" value="NZ_BGZJ01000002.1"/>
</dbReference>
<feature type="transmembrane region" description="Helical" evidence="4">
    <location>
        <begin position="304"/>
        <end position="326"/>
    </location>
</feature>
<dbReference type="PROSITE" id="PS50850">
    <property type="entry name" value="MFS"/>
    <property type="match status" value="1"/>
</dbReference>
<dbReference type="InterPro" id="IPR036259">
    <property type="entry name" value="MFS_trans_sf"/>
</dbReference>
<name>A0A388SG74_9BURK</name>
<keyword evidence="1 4" id="KW-0812">Transmembrane</keyword>
<dbReference type="SUPFAM" id="SSF103473">
    <property type="entry name" value="MFS general substrate transporter"/>
    <property type="match status" value="1"/>
</dbReference>
<dbReference type="Gene3D" id="1.20.1250.20">
    <property type="entry name" value="MFS general substrate transporter like domains"/>
    <property type="match status" value="2"/>
</dbReference>